<dbReference type="AlphaFoldDB" id="A0ABC8C5T9"/>
<organism evidence="3 4">
    <name type="scientific">Kitasatospora albolonga</name>
    <dbReference type="NCBI Taxonomy" id="68173"/>
    <lineage>
        <taxon>Bacteria</taxon>
        <taxon>Bacillati</taxon>
        <taxon>Actinomycetota</taxon>
        <taxon>Actinomycetes</taxon>
        <taxon>Kitasatosporales</taxon>
        <taxon>Streptomycetaceae</taxon>
        <taxon>Kitasatospora</taxon>
    </lineage>
</organism>
<dbReference type="RefSeq" id="WP_084753919.1">
    <property type="nucleotide sequence ID" value="NZ_CP020563.1"/>
</dbReference>
<evidence type="ECO:0000259" key="2">
    <source>
        <dbReference type="PROSITE" id="PS50943"/>
    </source>
</evidence>
<dbReference type="InterPro" id="IPR001387">
    <property type="entry name" value="Cro/C1-type_HTH"/>
</dbReference>
<protein>
    <submittedName>
        <fullName evidence="3">Transcriptional regulator</fullName>
    </submittedName>
</protein>
<dbReference type="PROSITE" id="PS50943">
    <property type="entry name" value="HTH_CROC1"/>
    <property type="match status" value="1"/>
</dbReference>
<dbReference type="SMART" id="SM00530">
    <property type="entry name" value="HTH_XRE"/>
    <property type="match status" value="1"/>
</dbReference>
<feature type="compositionally biased region" description="Basic and acidic residues" evidence="1">
    <location>
        <begin position="283"/>
        <end position="296"/>
    </location>
</feature>
<name>A0ABC8C5T9_9ACTN</name>
<dbReference type="CDD" id="cd00093">
    <property type="entry name" value="HTH_XRE"/>
    <property type="match status" value="1"/>
</dbReference>
<evidence type="ECO:0000313" key="4">
    <source>
        <dbReference type="Proteomes" id="UP000192251"/>
    </source>
</evidence>
<dbReference type="EMBL" id="CP020563">
    <property type="protein sequence ID" value="ARF77493.1"/>
    <property type="molecule type" value="Genomic_DNA"/>
</dbReference>
<accession>A0ABC8C5T9</accession>
<sequence length="344" mass="37998">MGTTSELGDFLRNRRGEVRPQDAGLTAHSPRRRVTGLRREELALLAGVSVTYYTRLEQGRASSASDSVLDAIARALRLTDDETAHLKDLARPGPVRQPPAERPEYADRSVRQLLAAMTEVPALVLDRRNDVLAWNRLGHALLAGHLDRHGPDRPDVRPNLTRLLFLDDRFRTLYADWSEEARRAVASLRLTAGRHPHDRRLAELVGQLVIQSREFASLWARHPVSTCTSGVKHFRHPRVGAMELSFENLLIPGGSGRRVIAYSAEPRTPSEAALRLLGGSTAERAKDRGGEPERHRPASQSRYDPFSSGPPSDAPEGGEAERSGMVPSVLSSFCTPPSPPRPLR</sequence>
<feature type="region of interest" description="Disordered" evidence="1">
    <location>
        <begin position="1"/>
        <end position="28"/>
    </location>
</feature>
<dbReference type="InterPro" id="IPR041413">
    <property type="entry name" value="MLTR_LBD"/>
</dbReference>
<reference evidence="3 4" key="1">
    <citation type="submission" date="2017-04" db="EMBL/GenBank/DDBJ databases">
        <title>The complete genome sequence of Streptomyces albolongus YIM 101047, the producer of novel bafilomycins and novel odoriferous sesquiterpenoids.</title>
        <authorList>
            <person name="Yin M."/>
            <person name="Jiang Y."/>
        </authorList>
    </citation>
    <scope>NUCLEOTIDE SEQUENCE [LARGE SCALE GENOMIC DNA]</scope>
    <source>
        <strain evidence="3 4">YIM 101047</strain>
    </source>
</reference>
<dbReference type="SUPFAM" id="SSF47413">
    <property type="entry name" value="lambda repressor-like DNA-binding domains"/>
    <property type="match status" value="1"/>
</dbReference>
<feature type="region of interest" description="Disordered" evidence="1">
    <location>
        <begin position="278"/>
        <end position="344"/>
    </location>
</feature>
<dbReference type="Proteomes" id="UP000192251">
    <property type="component" value="Chromosome"/>
</dbReference>
<dbReference type="Pfam" id="PF17765">
    <property type="entry name" value="MLTR_LBD"/>
    <property type="match status" value="1"/>
</dbReference>
<dbReference type="KEGG" id="kab:B7C62_33285"/>
<dbReference type="PANTHER" id="PTHR35010:SF2">
    <property type="entry name" value="BLL4672 PROTEIN"/>
    <property type="match status" value="1"/>
</dbReference>
<dbReference type="Gene3D" id="1.10.260.40">
    <property type="entry name" value="lambda repressor-like DNA-binding domains"/>
    <property type="match status" value="1"/>
</dbReference>
<proteinExistence type="predicted"/>
<evidence type="ECO:0000313" key="3">
    <source>
        <dbReference type="EMBL" id="ARF77493.1"/>
    </source>
</evidence>
<feature type="compositionally biased region" description="Basic and acidic residues" evidence="1">
    <location>
        <begin position="9"/>
        <end position="20"/>
    </location>
</feature>
<evidence type="ECO:0000256" key="1">
    <source>
        <dbReference type="SAM" id="MobiDB-lite"/>
    </source>
</evidence>
<gene>
    <name evidence="3" type="ORF">B7C62_33285</name>
</gene>
<dbReference type="Gene3D" id="3.30.450.180">
    <property type="match status" value="1"/>
</dbReference>
<dbReference type="InterPro" id="IPR010982">
    <property type="entry name" value="Lambda_DNA-bd_dom_sf"/>
</dbReference>
<feature type="domain" description="HTH cro/C1-type" evidence="2">
    <location>
        <begin position="36"/>
        <end position="83"/>
    </location>
</feature>
<keyword evidence="4" id="KW-1185">Reference proteome</keyword>
<dbReference type="PANTHER" id="PTHR35010">
    <property type="entry name" value="BLL4672 PROTEIN-RELATED"/>
    <property type="match status" value="1"/>
</dbReference>
<dbReference type="Pfam" id="PF13560">
    <property type="entry name" value="HTH_31"/>
    <property type="match status" value="1"/>
</dbReference>